<dbReference type="GO" id="GO:0005739">
    <property type="term" value="C:mitochondrion"/>
    <property type="evidence" value="ECO:0007669"/>
    <property type="project" value="TreeGrafter"/>
</dbReference>
<feature type="domain" description="Aminotransferase class I/classII large" evidence="7">
    <location>
        <begin position="50"/>
        <end position="363"/>
    </location>
</feature>
<evidence type="ECO:0000313" key="8">
    <source>
        <dbReference type="EMBL" id="CAI5440001.1"/>
    </source>
</evidence>
<proteinExistence type="inferred from homology"/>
<dbReference type="InterPro" id="IPR015424">
    <property type="entry name" value="PyrdxlP-dep_Trfase"/>
</dbReference>
<dbReference type="FunFam" id="3.40.640.10:FF:000024">
    <property type="entry name" value="Kynurenine--oxoglutarate transaminase 3"/>
    <property type="match status" value="1"/>
</dbReference>
<dbReference type="SUPFAM" id="SSF53383">
    <property type="entry name" value="PLP-dependent transferases"/>
    <property type="match status" value="1"/>
</dbReference>
<dbReference type="CDD" id="cd00609">
    <property type="entry name" value="AAT_like"/>
    <property type="match status" value="1"/>
</dbReference>
<dbReference type="PANTHER" id="PTHR43807">
    <property type="entry name" value="FI04487P"/>
    <property type="match status" value="1"/>
</dbReference>
<evidence type="ECO:0000256" key="1">
    <source>
        <dbReference type="ARBA" id="ARBA00001933"/>
    </source>
</evidence>
<keyword evidence="4" id="KW-0808">Transferase</keyword>
<evidence type="ECO:0000256" key="5">
    <source>
        <dbReference type="ARBA" id="ARBA00022898"/>
    </source>
</evidence>
<evidence type="ECO:0000256" key="4">
    <source>
        <dbReference type="ARBA" id="ARBA00022679"/>
    </source>
</evidence>
<dbReference type="Gene3D" id="3.40.640.10">
    <property type="entry name" value="Type I PLP-dependent aspartate aminotransferase-like (Major domain)"/>
    <property type="match status" value="1"/>
</dbReference>
<dbReference type="InterPro" id="IPR015421">
    <property type="entry name" value="PyrdxlP-dep_Trfase_major"/>
</dbReference>
<dbReference type="Proteomes" id="UP001152747">
    <property type="component" value="Unassembled WGS sequence"/>
</dbReference>
<dbReference type="AlphaFoldDB" id="A0A9P1I9C1"/>
<comment type="caution">
    <text evidence="8">The sequence shown here is derived from an EMBL/GenBank/DDBJ whole genome shotgun (WGS) entry which is preliminary data.</text>
</comment>
<evidence type="ECO:0000256" key="2">
    <source>
        <dbReference type="ARBA" id="ARBA00007441"/>
    </source>
</evidence>
<comment type="similarity">
    <text evidence="2">Belongs to the class-I pyridoxal-phosphate-dependent aminotransferase family.</text>
</comment>
<comment type="cofactor">
    <cofactor evidence="1">
        <name>pyridoxal 5'-phosphate</name>
        <dbReference type="ChEBI" id="CHEBI:597326"/>
    </cofactor>
</comment>
<evidence type="ECO:0000259" key="7">
    <source>
        <dbReference type="Pfam" id="PF00155"/>
    </source>
</evidence>
<dbReference type="InterPro" id="IPR051326">
    <property type="entry name" value="Kynurenine-oxoglutarate_AT"/>
</dbReference>
<dbReference type="GO" id="GO:0030170">
    <property type="term" value="F:pyridoxal phosphate binding"/>
    <property type="evidence" value="ECO:0007669"/>
    <property type="project" value="InterPro"/>
</dbReference>
<evidence type="ECO:0000256" key="6">
    <source>
        <dbReference type="ARBA" id="ARBA00024016"/>
    </source>
</evidence>
<dbReference type="InterPro" id="IPR004839">
    <property type="entry name" value="Aminotransferase_I/II_large"/>
</dbReference>
<keyword evidence="5" id="KW-0663">Pyridoxal phosphate</keyword>
<protein>
    <recommendedName>
        <fullName evidence="7">Aminotransferase class I/classII large domain-containing protein</fullName>
    </recommendedName>
</protein>
<dbReference type="PANTHER" id="PTHR43807:SF20">
    <property type="entry name" value="FI04487P"/>
    <property type="match status" value="1"/>
</dbReference>
<name>A0A9P1I9C1_9PELO</name>
<dbReference type="InterPro" id="IPR015422">
    <property type="entry name" value="PyrdxlP-dep_Trfase_small"/>
</dbReference>
<dbReference type="EMBL" id="CANHGI010000001">
    <property type="protein sequence ID" value="CAI5440001.1"/>
    <property type="molecule type" value="Genomic_DNA"/>
</dbReference>
<dbReference type="OrthoDB" id="2414662at2759"/>
<reference evidence="8" key="1">
    <citation type="submission" date="2022-11" db="EMBL/GenBank/DDBJ databases">
        <authorList>
            <person name="Kikuchi T."/>
        </authorList>
    </citation>
    <scope>NUCLEOTIDE SEQUENCE</scope>
    <source>
        <strain evidence="8">PS1010</strain>
    </source>
</reference>
<gene>
    <name evidence="8" type="ORF">CAMP_LOCUS2638</name>
</gene>
<dbReference type="Pfam" id="PF00155">
    <property type="entry name" value="Aminotran_1_2"/>
    <property type="match status" value="1"/>
</dbReference>
<dbReference type="Gene3D" id="3.90.1150.10">
    <property type="entry name" value="Aspartate Aminotransferase, domain 1"/>
    <property type="match status" value="1"/>
</dbReference>
<sequence length="394" mass="44270">MLPACRISRLAVFTRRKSTFSPKPSELVKDIKPTVWTEFSTLAAQNQACNLGVGYADSPSPKILVEALKNLPNDSLNHQYTRGFGHAQLVTILAKMYGELYGVKINALDDVMVTIGAYLALYYSILGWVNKGDEVLIMDPAYDCYQPQVKMAGGTPIIIPMNIPKNAKSSSEFYIDFDELESKITNKTKMLILNNPNNPTGKLWSRNELEKLAKIVKKHNLLVIADEVYEFHVYEKEEMIRFASLPEMWQRTISIGSAGKAFSATGWKLGWVIGPKNLLAPLKQLHQNCIHVCATPLQKAVADAFEKDWPNFYSNPQQSFLATGLSGELKKKRDSLAKSLEAANFKPILPQAGYFMLADFSEHLANFEKGKSGEKKMHGILSFRDGFVKRRNWL</sequence>
<evidence type="ECO:0000313" key="9">
    <source>
        <dbReference type="Proteomes" id="UP001152747"/>
    </source>
</evidence>
<accession>A0A9P1I9C1</accession>
<keyword evidence="9" id="KW-1185">Reference proteome</keyword>
<evidence type="ECO:0000256" key="3">
    <source>
        <dbReference type="ARBA" id="ARBA00022576"/>
    </source>
</evidence>
<keyword evidence="3" id="KW-0032">Aminotransferase</keyword>
<comment type="pathway">
    <text evidence="6">Amino-acid degradation; L-kynurenine degradation; kynurenate from L-kynurenine: step 1/2.</text>
</comment>
<dbReference type="GO" id="GO:0016212">
    <property type="term" value="F:kynurenine-oxoglutarate transaminase activity"/>
    <property type="evidence" value="ECO:0007669"/>
    <property type="project" value="TreeGrafter"/>
</dbReference>
<organism evidence="8 9">
    <name type="scientific">Caenorhabditis angaria</name>
    <dbReference type="NCBI Taxonomy" id="860376"/>
    <lineage>
        <taxon>Eukaryota</taxon>
        <taxon>Metazoa</taxon>
        <taxon>Ecdysozoa</taxon>
        <taxon>Nematoda</taxon>
        <taxon>Chromadorea</taxon>
        <taxon>Rhabditida</taxon>
        <taxon>Rhabditina</taxon>
        <taxon>Rhabditomorpha</taxon>
        <taxon>Rhabditoidea</taxon>
        <taxon>Rhabditidae</taxon>
        <taxon>Peloderinae</taxon>
        <taxon>Caenorhabditis</taxon>
    </lineage>
</organism>